<reference evidence="3 4" key="1">
    <citation type="submission" date="2013-08" db="EMBL/GenBank/DDBJ databases">
        <authorList>
            <person name="Huang J."/>
            <person name="Wang G."/>
        </authorList>
    </citation>
    <scope>NUCLEOTIDE SEQUENCE [LARGE SCALE GENOMIC DNA]</scope>
    <source>
        <strain evidence="3 4">BH030004</strain>
    </source>
</reference>
<organism evidence="3 4">
    <name type="scientific">Pontibacillus marinus BH030004 = DSM 16465</name>
    <dbReference type="NCBI Taxonomy" id="1385511"/>
    <lineage>
        <taxon>Bacteria</taxon>
        <taxon>Bacillati</taxon>
        <taxon>Bacillota</taxon>
        <taxon>Bacilli</taxon>
        <taxon>Bacillales</taxon>
        <taxon>Bacillaceae</taxon>
        <taxon>Pontibacillus</taxon>
    </lineage>
</organism>
<evidence type="ECO:0000256" key="1">
    <source>
        <dbReference type="SAM" id="Phobius"/>
    </source>
</evidence>
<dbReference type="Pfam" id="PF22599">
    <property type="entry name" value="SecDF_P1_head"/>
    <property type="match status" value="1"/>
</dbReference>
<keyword evidence="1" id="KW-0812">Transmembrane</keyword>
<evidence type="ECO:0000313" key="4">
    <source>
        <dbReference type="Proteomes" id="UP000030403"/>
    </source>
</evidence>
<accession>A0A0A5FUH5</accession>
<dbReference type="STRING" id="1385511.GCA_000425225_02132"/>
<dbReference type="EMBL" id="AVPF01000101">
    <property type="protein sequence ID" value="KGX83524.1"/>
    <property type="molecule type" value="Genomic_DNA"/>
</dbReference>
<keyword evidence="1" id="KW-0472">Membrane</keyword>
<dbReference type="OrthoDB" id="9902941at2"/>
<evidence type="ECO:0000259" key="2">
    <source>
        <dbReference type="Pfam" id="PF22599"/>
    </source>
</evidence>
<gene>
    <name evidence="3" type="ORF">N783_02805</name>
</gene>
<comment type="caution">
    <text evidence="3">The sequence shown here is derived from an EMBL/GenBank/DDBJ whole genome shotgun (WGS) entry which is preliminary data.</text>
</comment>
<evidence type="ECO:0000313" key="3">
    <source>
        <dbReference type="EMBL" id="KGX83524.1"/>
    </source>
</evidence>
<feature type="domain" description="SecDF P1 head subdomain" evidence="2">
    <location>
        <begin position="101"/>
        <end position="210"/>
    </location>
</feature>
<dbReference type="RefSeq" id="WP_027448619.1">
    <property type="nucleotide sequence ID" value="NZ_AVPF01000101.1"/>
</dbReference>
<feature type="transmembrane region" description="Helical" evidence="1">
    <location>
        <begin position="6"/>
        <end position="25"/>
    </location>
</feature>
<dbReference type="InterPro" id="IPR054384">
    <property type="entry name" value="SecDF_P1_head"/>
</dbReference>
<sequence>MKRTGIYLGTIIALTAVAAFMFMLLPTNSKSTQSLQFTSQNHGEQAIKELMDYTELEYELTSNHDSWTVKLQEDISDERFEELKTMIQSGKELSFRDHQDNLMLSQDIIKKGSAESEETGNGQPVVTFSLTSEEKFYEVTSKISNTKKPNNVLVMWFGYEEGQTYLEERDKEDPAYLSAPKVNQRLKTSKVQITGNFTKEETHKLAEKINISTLSQGLTLVEKNEK</sequence>
<dbReference type="AlphaFoldDB" id="A0A0A5FUH5"/>
<keyword evidence="1" id="KW-1133">Transmembrane helix</keyword>
<keyword evidence="4" id="KW-1185">Reference proteome</keyword>
<protein>
    <recommendedName>
        <fullName evidence="2">SecDF P1 head subdomain domain-containing protein</fullName>
    </recommendedName>
</protein>
<dbReference type="Gene3D" id="3.30.1360.200">
    <property type="match status" value="1"/>
</dbReference>
<proteinExistence type="predicted"/>
<dbReference type="Proteomes" id="UP000030403">
    <property type="component" value="Unassembled WGS sequence"/>
</dbReference>
<name>A0A0A5FUH5_9BACI</name>
<dbReference type="eggNOG" id="COG0342">
    <property type="taxonomic scope" value="Bacteria"/>
</dbReference>